<evidence type="ECO:0000313" key="2">
    <source>
        <dbReference type="EMBL" id="KAK2116677.1"/>
    </source>
</evidence>
<dbReference type="PANTHER" id="PTHR17609:SF2">
    <property type="entry name" value="HMG DOMAIN-CONTAINING PROTEIN 3"/>
    <property type="match status" value="1"/>
</dbReference>
<feature type="non-terminal residue" evidence="2">
    <location>
        <position position="261"/>
    </location>
</feature>
<feature type="region of interest" description="Disordered" evidence="1">
    <location>
        <begin position="240"/>
        <end position="261"/>
    </location>
</feature>
<reference evidence="2 3" key="1">
    <citation type="submission" date="2023-05" db="EMBL/GenBank/DDBJ databases">
        <title>B98-5 Cell Line De Novo Hybrid Assembly: An Optical Mapping Approach.</title>
        <authorList>
            <person name="Kananen K."/>
            <person name="Auerbach J.A."/>
            <person name="Kautto E."/>
            <person name="Blachly J.S."/>
        </authorList>
    </citation>
    <scope>NUCLEOTIDE SEQUENCE [LARGE SCALE GENOMIC DNA]</scope>
    <source>
        <strain evidence="2">B95-8</strain>
        <tissue evidence="2">Cell line</tissue>
    </source>
</reference>
<dbReference type="EMBL" id="JASSZA010000002">
    <property type="protein sequence ID" value="KAK2116677.1"/>
    <property type="molecule type" value="Genomic_DNA"/>
</dbReference>
<evidence type="ECO:0000313" key="3">
    <source>
        <dbReference type="Proteomes" id="UP001266305"/>
    </source>
</evidence>
<keyword evidence="3" id="KW-1185">Reference proteome</keyword>
<protein>
    <submittedName>
        <fullName evidence="2">HMG domain-containing protein 3</fullName>
    </submittedName>
</protein>
<name>A0ABQ9W8D7_SAGOE</name>
<dbReference type="InterPro" id="IPR039598">
    <property type="entry name" value="HMGXB3"/>
</dbReference>
<proteinExistence type="predicted"/>
<organism evidence="2 3">
    <name type="scientific">Saguinus oedipus</name>
    <name type="common">Cotton-top tamarin</name>
    <name type="synonym">Oedipomidas oedipus</name>
    <dbReference type="NCBI Taxonomy" id="9490"/>
    <lineage>
        <taxon>Eukaryota</taxon>
        <taxon>Metazoa</taxon>
        <taxon>Chordata</taxon>
        <taxon>Craniata</taxon>
        <taxon>Vertebrata</taxon>
        <taxon>Euteleostomi</taxon>
        <taxon>Mammalia</taxon>
        <taxon>Eutheria</taxon>
        <taxon>Euarchontoglires</taxon>
        <taxon>Primates</taxon>
        <taxon>Haplorrhini</taxon>
        <taxon>Platyrrhini</taxon>
        <taxon>Cebidae</taxon>
        <taxon>Callitrichinae</taxon>
        <taxon>Saguinus</taxon>
    </lineage>
</organism>
<feature type="region of interest" description="Disordered" evidence="1">
    <location>
        <begin position="1"/>
        <end position="28"/>
    </location>
</feature>
<accession>A0ABQ9W8D7</accession>
<dbReference type="Proteomes" id="UP001266305">
    <property type="component" value="Unassembled WGS sequence"/>
</dbReference>
<sequence>MCSVVKRNQQPVTTEQNSTKKNASKLTLENSEAVSQLLNVAPPREVGEESEWEEVIISDAHILVKEAPGNCGAAVTKTPVIKSGVQPEVTLGTADNDSPGADAPTPSEGTSASSPLPAPKKPTGVDLLTSGPRAPELKGRARGKPSLLAAARPMRAILPAPVSVGRGSGMGLPRARQAFSLSGKGWDIPGMEGLSDGKGTGVGVKNRHERLGETLNALKSPVWLLVLSDKTPSVRTCGLKPSTLKQLGQPIQQPSGPGEVK</sequence>
<feature type="region of interest" description="Disordered" evidence="1">
    <location>
        <begin position="89"/>
        <end position="142"/>
    </location>
</feature>
<gene>
    <name evidence="2" type="primary">HMGXB3_2</name>
    <name evidence="2" type="ORF">P7K49_003563</name>
</gene>
<evidence type="ECO:0000256" key="1">
    <source>
        <dbReference type="SAM" id="MobiDB-lite"/>
    </source>
</evidence>
<comment type="caution">
    <text evidence="2">The sequence shown here is derived from an EMBL/GenBank/DDBJ whole genome shotgun (WGS) entry which is preliminary data.</text>
</comment>
<feature type="compositionally biased region" description="Polar residues" evidence="1">
    <location>
        <begin position="243"/>
        <end position="255"/>
    </location>
</feature>
<dbReference type="PANTHER" id="PTHR17609">
    <property type="entry name" value="HMG DOMAIN-CONTAINING PROTEIN 3"/>
    <property type="match status" value="1"/>
</dbReference>